<dbReference type="PANTHER" id="PTHR12854">
    <property type="entry name" value="ATAXIN 2-RELATED"/>
    <property type="match status" value="1"/>
</dbReference>
<dbReference type="Pfam" id="PF14438">
    <property type="entry name" value="SM-ATX"/>
    <property type="match status" value="1"/>
</dbReference>
<protein>
    <recommendedName>
        <fullName evidence="2">LsmAD domain-containing protein</fullName>
    </recommendedName>
</protein>
<dbReference type="PaxDb" id="3218-PP1S358_21V6.1"/>
<dbReference type="STRING" id="3218.A0A2K1L1U4"/>
<dbReference type="GO" id="GO:0003729">
    <property type="term" value="F:mRNA binding"/>
    <property type="evidence" value="ECO:0000318"/>
    <property type="project" value="GO_Central"/>
</dbReference>
<feature type="compositionally biased region" description="Polar residues" evidence="1">
    <location>
        <begin position="492"/>
        <end position="504"/>
    </location>
</feature>
<dbReference type="EMBL" id="ABEU02000002">
    <property type="protein sequence ID" value="PNR60000.1"/>
    <property type="molecule type" value="Genomic_DNA"/>
</dbReference>
<evidence type="ECO:0000259" key="2">
    <source>
        <dbReference type="SMART" id="SM01272"/>
    </source>
</evidence>
<feature type="compositionally biased region" description="Basic and acidic residues" evidence="1">
    <location>
        <begin position="448"/>
        <end position="458"/>
    </location>
</feature>
<feature type="compositionally biased region" description="Low complexity" evidence="1">
    <location>
        <begin position="552"/>
        <end position="570"/>
    </location>
</feature>
<evidence type="ECO:0000313" key="5">
    <source>
        <dbReference type="Proteomes" id="UP000006727"/>
    </source>
</evidence>
<feature type="region of interest" description="Disordered" evidence="1">
    <location>
        <begin position="357"/>
        <end position="376"/>
    </location>
</feature>
<evidence type="ECO:0000313" key="4">
    <source>
        <dbReference type="EnsemblPlants" id="Pp3c2_16780V3.1"/>
    </source>
</evidence>
<feature type="compositionally biased region" description="Low complexity" evidence="1">
    <location>
        <begin position="577"/>
        <end position="595"/>
    </location>
</feature>
<dbReference type="Pfam" id="PF06741">
    <property type="entry name" value="LsmAD"/>
    <property type="match status" value="1"/>
</dbReference>
<gene>
    <name evidence="4" type="primary">LOC112278840</name>
    <name evidence="3" type="ORF">PHYPA_002792</name>
</gene>
<dbReference type="OMA" id="XISPIVS"/>
<evidence type="ECO:0000256" key="1">
    <source>
        <dbReference type="SAM" id="MobiDB-lite"/>
    </source>
</evidence>
<feature type="region of interest" description="Disordered" evidence="1">
    <location>
        <begin position="150"/>
        <end position="200"/>
    </location>
</feature>
<feature type="domain" description="LsmAD" evidence="2">
    <location>
        <begin position="217"/>
        <end position="289"/>
    </location>
</feature>
<feature type="compositionally biased region" description="Basic and acidic residues" evidence="1">
    <location>
        <begin position="173"/>
        <end position="188"/>
    </location>
</feature>
<dbReference type="AlphaFoldDB" id="A0A2K1L1U4"/>
<dbReference type="Proteomes" id="UP000006727">
    <property type="component" value="Chromosome 2"/>
</dbReference>
<dbReference type="EnsemblPlants" id="Pp3c2_16780V3.1">
    <property type="protein sequence ID" value="Pp3c2_16780V3.1"/>
    <property type="gene ID" value="Pp3c2_16780"/>
</dbReference>
<feature type="region of interest" description="Disordered" evidence="1">
    <location>
        <begin position="448"/>
        <end position="531"/>
    </location>
</feature>
<dbReference type="GO" id="GO:0034063">
    <property type="term" value="P:stress granule assembly"/>
    <property type="evidence" value="ECO:0000318"/>
    <property type="project" value="GO_Central"/>
</dbReference>
<dbReference type="GO" id="GO:0010494">
    <property type="term" value="C:cytoplasmic stress granule"/>
    <property type="evidence" value="ECO:0000318"/>
    <property type="project" value="GO_Central"/>
</dbReference>
<feature type="compositionally biased region" description="Polar residues" evidence="1">
    <location>
        <begin position="392"/>
        <end position="407"/>
    </location>
</feature>
<proteinExistence type="predicted"/>
<dbReference type="Gramene" id="Pp3c2_16780V3.1">
    <property type="protein sequence ID" value="Pp3c2_16780V3.1"/>
    <property type="gene ID" value="Pp3c2_16780"/>
</dbReference>
<keyword evidence="5" id="KW-1185">Reference proteome</keyword>
<feature type="region of interest" description="Disordered" evidence="1">
    <location>
        <begin position="1"/>
        <end position="53"/>
    </location>
</feature>
<reference evidence="3 5" key="2">
    <citation type="journal article" date="2018" name="Plant J.">
        <title>The Physcomitrella patens chromosome-scale assembly reveals moss genome structure and evolution.</title>
        <authorList>
            <person name="Lang D."/>
            <person name="Ullrich K.K."/>
            <person name="Murat F."/>
            <person name="Fuchs J."/>
            <person name="Jenkins J."/>
            <person name="Haas F.B."/>
            <person name="Piednoel M."/>
            <person name="Gundlach H."/>
            <person name="Van Bel M."/>
            <person name="Meyberg R."/>
            <person name="Vives C."/>
            <person name="Morata J."/>
            <person name="Symeonidi A."/>
            <person name="Hiss M."/>
            <person name="Muchero W."/>
            <person name="Kamisugi Y."/>
            <person name="Saleh O."/>
            <person name="Blanc G."/>
            <person name="Decker E.L."/>
            <person name="van Gessel N."/>
            <person name="Grimwood J."/>
            <person name="Hayes R.D."/>
            <person name="Graham S.W."/>
            <person name="Gunter L.E."/>
            <person name="McDaniel S.F."/>
            <person name="Hoernstein S.N.W."/>
            <person name="Larsson A."/>
            <person name="Li F.W."/>
            <person name="Perroud P.F."/>
            <person name="Phillips J."/>
            <person name="Ranjan P."/>
            <person name="Rokshar D.S."/>
            <person name="Rothfels C.J."/>
            <person name="Schneider L."/>
            <person name="Shu S."/>
            <person name="Stevenson D.W."/>
            <person name="Thummler F."/>
            <person name="Tillich M."/>
            <person name="Villarreal Aguilar J.C."/>
            <person name="Widiez T."/>
            <person name="Wong G.K."/>
            <person name="Wymore A."/>
            <person name="Zhang Y."/>
            <person name="Zimmer A.D."/>
            <person name="Quatrano R.S."/>
            <person name="Mayer K.F.X."/>
            <person name="Goodstein D."/>
            <person name="Casacuberta J.M."/>
            <person name="Vandepoele K."/>
            <person name="Reski R."/>
            <person name="Cuming A.C."/>
            <person name="Tuskan G.A."/>
            <person name="Maumus F."/>
            <person name="Salse J."/>
            <person name="Schmutz J."/>
            <person name="Rensing S.A."/>
        </authorList>
    </citation>
    <scope>NUCLEOTIDE SEQUENCE [LARGE SCALE GENOMIC DNA]</scope>
    <source>
        <strain evidence="4 5">cv. Gransden 2004</strain>
    </source>
</reference>
<dbReference type="OrthoDB" id="2275718at2759"/>
<dbReference type="InterPro" id="IPR025852">
    <property type="entry name" value="SM_dom_ATX"/>
</dbReference>
<feature type="region of interest" description="Disordered" evidence="1">
    <location>
        <begin position="552"/>
        <end position="599"/>
    </location>
</feature>
<evidence type="ECO:0000313" key="3">
    <source>
        <dbReference type="EMBL" id="PNR60000.1"/>
    </source>
</evidence>
<name>A0A2K1L1U4_PHYPA</name>
<reference evidence="3 5" key="1">
    <citation type="journal article" date="2008" name="Science">
        <title>The Physcomitrella genome reveals evolutionary insights into the conquest of land by plants.</title>
        <authorList>
            <person name="Rensing S."/>
            <person name="Lang D."/>
            <person name="Zimmer A."/>
            <person name="Terry A."/>
            <person name="Salamov A."/>
            <person name="Shapiro H."/>
            <person name="Nishiyama T."/>
            <person name="Perroud P.-F."/>
            <person name="Lindquist E."/>
            <person name="Kamisugi Y."/>
            <person name="Tanahashi T."/>
            <person name="Sakakibara K."/>
            <person name="Fujita T."/>
            <person name="Oishi K."/>
            <person name="Shin-I T."/>
            <person name="Kuroki Y."/>
            <person name="Toyoda A."/>
            <person name="Suzuki Y."/>
            <person name="Hashimoto A."/>
            <person name="Yamaguchi K."/>
            <person name="Sugano A."/>
            <person name="Kohara Y."/>
            <person name="Fujiyama A."/>
            <person name="Anterola A."/>
            <person name="Aoki S."/>
            <person name="Ashton N."/>
            <person name="Barbazuk W.B."/>
            <person name="Barker E."/>
            <person name="Bennetzen J."/>
            <person name="Bezanilla M."/>
            <person name="Blankenship R."/>
            <person name="Cho S.H."/>
            <person name="Dutcher S."/>
            <person name="Estelle M."/>
            <person name="Fawcett J.A."/>
            <person name="Gundlach H."/>
            <person name="Hanada K."/>
            <person name="Heyl A."/>
            <person name="Hicks K.A."/>
            <person name="Hugh J."/>
            <person name="Lohr M."/>
            <person name="Mayer K."/>
            <person name="Melkozernov A."/>
            <person name="Murata T."/>
            <person name="Nelson D."/>
            <person name="Pils B."/>
            <person name="Prigge M."/>
            <person name="Reiss B."/>
            <person name="Renner T."/>
            <person name="Rombauts S."/>
            <person name="Rushton P."/>
            <person name="Sanderfoot A."/>
            <person name="Schween G."/>
            <person name="Shiu S.-H."/>
            <person name="Stueber K."/>
            <person name="Theodoulou F.L."/>
            <person name="Tu H."/>
            <person name="Van de Peer Y."/>
            <person name="Verrier P.J."/>
            <person name="Waters E."/>
            <person name="Wood A."/>
            <person name="Yang L."/>
            <person name="Cove D."/>
            <person name="Cuming A."/>
            <person name="Hasebe M."/>
            <person name="Lucas S."/>
            <person name="Mishler D.B."/>
            <person name="Reski R."/>
            <person name="Grigoriev I."/>
            <person name="Quatrano R.S."/>
            <person name="Boore J.L."/>
        </authorList>
    </citation>
    <scope>NUCLEOTIDE SEQUENCE [LARGE SCALE GENOMIC DNA]</scope>
    <source>
        <strain evidence="4 5">cv. Gransden 2004</strain>
    </source>
</reference>
<accession>A0A2K1L1U4</accession>
<reference evidence="4" key="3">
    <citation type="submission" date="2020-12" db="UniProtKB">
        <authorList>
            <consortium name="EnsemblPlants"/>
        </authorList>
    </citation>
    <scope>IDENTIFICATION</scope>
</reference>
<feature type="compositionally biased region" description="Polar residues" evidence="1">
    <location>
        <begin position="25"/>
        <end position="50"/>
    </location>
</feature>
<feature type="compositionally biased region" description="Low complexity" evidence="1">
    <location>
        <begin position="506"/>
        <end position="516"/>
    </location>
</feature>
<feature type="region of interest" description="Disordered" evidence="1">
    <location>
        <begin position="107"/>
        <end position="126"/>
    </location>
</feature>
<dbReference type="InterPro" id="IPR045117">
    <property type="entry name" value="ATXN2-like"/>
</dbReference>
<organism evidence="3">
    <name type="scientific">Physcomitrium patens</name>
    <name type="common">Spreading-leaved earth moss</name>
    <name type="synonym">Physcomitrella patens</name>
    <dbReference type="NCBI Taxonomy" id="3218"/>
    <lineage>
        <taxon>Eukaryota</taxon>
        <taxon>Viridiplantae</taxon>
        <taxon>Streptophyta</taxon>
        <taxon>Embryophyta</taxon>
        <taxon>Bryophyta</taxon>
        <taxon>Bryophytina</taxon>
        <taxon>Bryopsida</taxon>
        <taxon>Funariidae</taxon>
        <taxon>Funariales</taxon>
        <taxon>Funariaceae</taxon>
        <taxon>Physcomitrium</taxon>
    </lineage>
</organism>
<dbReference type="PANTHER" id="PTHR12854:SF7">
    <property type="entry name" value="ATAXIN-2 HOMOLOG"/>
    <property type="match status" value="1"/>
</dbReference>
<dbReference type="FunCoup" id="A0A2K1L1U4">
    <property type="interactions" value="3361"/>
</dbReference>
<dbReference type="SMART" id="SM01272">
    <property type="entry name" value="LsmAD"/>
    <property type="match status" value="1"/>
</dbReference>
<feature type="region of interest" description="Disordered" evidence="1">
    <location>
        <begin position="392"/>
        <end position="422"/>
    </location>
</feature>
<feature type="compositionally biased region" description="Polar residues" evidence="1">
    <location>
        <begin position="364"/>
        <end position="374"/>
    </location>
</feature>
<dbReference type="InterPro" id="IPR009604">
    <property type="entry name" value="LsmAD_domain"/>
</dbReference>
<sequence length="778" mass="84226">MSHLQKPSQNGGGRRGRIDKDVVSRSDNQSWRQPARTTSGFNSNSNSHLQGGNKGAHDRLVYMYTCLIGQHVDVQRIDGHVYSGIFHAASFEKEIGVILKMARHVKEGTHPTQGESGREAARKPPIKKLQIQGKDIVQIIAKDVSLSGDGSFNSRTRENRSDIVTDSAVSQGWHRESERELKPWKPDDESSDPTSFNLSNAWSGGNWDQFEVNKTLFGVETTFDEELYTTKLVRGPQMHEREREAQRIAREIQGQQTRNMHLAEERGVHLAPELEALDEETKYSSVGRGFQDEGDDDEDLHIDDRNDETFGEPVTSVGVSSSIYSNSSFPILGQIDGGESSTPSADTQIVNDIRSEFSREHQDQSVGKENSGSSEMVLEKLKLRKLSLINSGDTSIHSNKGSGSPYSSPMGRGSPLISPSVGDPAGIKALNLDPSFPQIAPEVHRKFEEFKQKNKMEQVKAQSETYKESQPRSPRTTVKAPSGDMSKDGNVQPPSNDSKSNLAPTSAALQRSSLASAPPPSSLPLPTSLASSEKPLTSVVGSTGLVCMIPSRNAVSSPSSSSQTSGPFLSLRNQIGSTPNSPSSSTQPLSATSASKKPSLNAHAKEFKLNPNAKAFTPSTSSARVTPVVSQQHPVIVQNPIYSVHPSVPAATSTPGSHVNLQNIGQQNQFSPFNHAVPSGVVPSNPAPYMQPWVPGFPVGVGVGGGGILPGQPNMRVASHSQQQALPYGHPQQVKFPMQPSTSAMQPGLLHPNSQLYPPHMMYGQPGSPVMFMPYQQK</sequence>